<dbReference type="RefSeq" id="WP_168719725.1">
    <property type="nucleotide sequence ID" value="NZ_CP042909.1"/>
</dbReference>
<comment type="similarity">
    <text evidence="1">Belongs to the universal stress protein A family.</text>
</comment>
<evidence type="ECO:0000259" key="2">
    <source>
        <dbReference type="Pfam" id="PF00582"/>
    </source>
</evidence>
<dbReference type="InterPro" id="IPR006015">
    <property type="entry name" value="Universal_stress_UspA"/>
</dbReference>
<reference evidence="3 4" key="1">
    <citation type="submission" date="2019-08" db="EMBL/GenBank/DDBJ databases">
        <title>Complete genome sequence of Thermosulfurimonas marina SU872T, an anaerobic thermophilic chemolithoautotrophic bacterium isolated from a shallow marine hydrothermal vent.</title>
        <authorList>
            <person name="Allioux M."/>
            <person name="Jebbar M."/>
            <person name="Slobodkina G."/>
            <person name="Slobodkin A."/>
            <person name="Moalic Y."/>
            <person name="Frolova A."/>
            <person name="Shao Z."/>
            <person name="Alain K."/>
        </authorList>
    </citation>
    <scope>NUCLEOTIDE SEQUENCE [LARGE SCALE GENOMIC DNA]</scope>
    <source>
        <strain evidence="3 4">SU872</strain>
    </source>
</reference>
<accession>A0A6H1WT24</accession>
<dbReference type="CDD" id="cd00293">
    <property type="entry name" value="USP-like"/>
    <property type="match status" value="2"/>
</dbReference>
<sequence>MPARFFPHLEKILIPLGKDGASEALLSFLICLLKGLPPDLVKTVYLVHVVSSDALKKASRRDLRLESLFAEKDFLRELYREYLRREAEPFLAEARERLQAALPHLLVKEVILSGNPPKVLSRFAYEEKCGAEIIARRARSHISELLLGSCTHALVHRPGEHSTYVVGRKFLEAESCRKPRLLVCLDDSPPSWKALEEAAGLALLWGAQEMVLFHVVDLVPVAQEERAPEGEALLGSAETFLHQAGVEVPISRRVAVGEPAEEIVKEAEEGDYDLVFMGHRGRSALEEIFLGSVSERVMHRLVSPTLVIVTRR</sequence>
<keyword evidence="4" id="KW-1185">Reference proteome</keyword>
<dbReference type="InterPro" id="IPR014729">
    <property type="entry name" value="Rossmann-like_a/b/a_fold"/>
</dbReference>
<dbReference type="PANTHER" id="PTHR46268">
    <property type="entry name" value="STRESS RESPONSE PROTEIN NHAX"/>
    <property type="match status" value="1"/>
</dbReference>
<feature type="domain" description="UspA" evidence="2">
    <location>
        <begin position="11"/>
        <end position="157"/>
    </location>
</feature>
<dbReference type="Gene3D" id="3.40.50.620">
    <property type="entry name" value="HUPs"/>
    <property type="match status" value="2"/>
</dbReference>
<evidence type="ECO:0000313" key="4">
    <source>
        <dbReference type="Proteomes" id="UP000501253"/>
    </source>
</evidence>
<protein>
    <submittedName>
        <fullName evidence="3">Universal stress protein</fullName>
    </submittedName>
</protein>
<evidence type="ECO:0000313" key="3">
    <source>
        <dbReference type="EMBL" id="QJA06375.1"/>
    </source>
</evidence>
<dbReference type="SUPFAM" id="SSF52402">
    <property type="entry name" value="Adenine nucleotide alpha hydrolases-like"/>
    <property type="match status" value="2"/>
</dbReference>
<dbReference type="InterPro" id="IPR006016">
    <property type="entry name" value="UspA"/>
</dbReference>
<gene>
    <name evidence="3" type="ORF">FVE67_05940</name>
</gene>
<name>A0A6H1WT24_9BACT</name>
<dbReference type="PRINTS" id="PR01438">
    <property type="entry name" value="UNVRSLSTRESS"/>
</dbReference>
<evidence type="ECO:0000256" key="1">
    <source>
        <dbReference type="ARBA" id="ARBA00008791"/>
    </source>
</evidence>
<proteinExistence type="inferred from homology"/>
<dbReference type="AlphaFoldDB" id="A0A6H1WT24"/>
<feature type="domain" description="UspA" evidence="2">
    <location>
        <begin position="180"/>
        <end position="308"/>
    </location>
</feature>
<dbReference type="PANTHER" id="PTHR46268:SF6">
    <property type="entry name" value="UNIVERSAL STRESS PROTEIN UP12"/>
    <property type="match status" value="1"/>
</dbReference>
<dbReference type="Pfam" id="PF00582">
    <property type="entry name" value="Usp"/>
    <property type="match status" value="2"/>
</dbReference>
<dbReference type="Proteomes" id="UP000501253">
    <property type="component" value="Chromosome"/>
</dbReference>
<dbReference type="EMBL" id="CP042909">
    <property type="protein sequence ID" value="QJA06375.1"/>
    <property type="molecule type" value="Genomic_DNA"/>
</dbReference>
<dbReference type="KEGG" id="tmai:FVE67_05940"/>
<organism evidence="3 4">
    <name type="scientific">Thermosulfurimonas marina</name>
    <dbReference type="NCBI Taxonomy" id="2047767"/>
    <lineage>
        <taxon>Bacteria</taxon>
        <taxon>Pseudomonadati</taxon>
        <taxon>Thermodesulfobacteriota</taxon>
        <taxon>Thermodesulfobacteria</taxon>
        <taxon>Thermodesulfobacteriales</taxon>
        <taxon>Thermodesulfobacteriaceae</taxon>
        <taxon>Thermosulfurimonas</taxon>
    </lineage>
</organism>